<dbReference type="RefSeq" id="WP_289457210.1">
    <property type="nucleotide sequence ID" value="NZ_JAUCML010000001.1"/>
</dbReference>
<keyword evidence="1" id="KW-0812">Transmembrane</keyword>
<keyword evidence="1" id="KW-0472">Membrane</keyword>
<reference evidence="2 3" key="1">
    <citation type="submission" date="2023-06" db="EMBL/GenBank/DDBJ databases">
        <authorList>
            <person name="Feng G."/>
            <person name="Li J."/>
            <person name="Zhu H."/>
        </authorList>
    </citation>
    <scope>NUCLEOTIDE SEQUENCE [LARGE SCALE GENOMIC DNA]</scope>
    <source>
        <strain evidence="2 3">RHCKG23</strain>
    </source>
</reference>
<accession>A0ABT7T203</accession>
<proteinExistence type="predicted"/>
<sequence>MTGTGDQVAADAARDHRRSGRTAVVAALLTCAVPVVMLLNVVGTWTLYGPDETPAHVRTYELLLVATPVLVVVAVVSAVRSGVRWPAFVALTMVPIVLVAAWVLAVPQGRWADIPSLSNDTPACWSGTDSCAESGG</sequence>
<name>A0ABT7T203_9MICO</name>
<dbReference type="EMBL" id="JAUCML010000001">
    <property type="protein sequence ID" value="MDM7883610.1"/>
    <property type="molecule type" value="Genomic_DNA"/>
</dbReference>
<comment type="caution">
    <text evidence="2">The sequence shown here is derived from an EMBL/GenBank/DDBJ whole genome shotgun (WGS) entry which is preliminary data.</text>
</comment>
<evidence type="ECO:0000313" key="3">
    <source>
        <dbReference type="Proteomes" id="UP001237823"/>
    </source>
</evidence>
<organism evidence="2 3">
    <name type="scientific">Curtobacterium citri</name>
    <dbReference type="NCBI Taxonomy" id="3055139"/>
    <lineage>
        <taxon>Bacteria</taxon>
        <taxon>Bacillati</taxon>
        <taxon>Actinomycetota</taxon>
        <taxon>Actinomycetes</taxon>
        <taxon>Micrococcales</taxon>
        <taxon>Microbacteriaceae</taxon>
        <taxon>Curtobacterium</taxon>
    </lineage>
</organism>
<feature type="transmembrane region" description="Helical" evidence="1">
    <location>
        <begin position="60"/>
        <end position="79"/>
    </location>
</feature>
<keyword evidence="1" id="KW-1133">Transmembrane helix</keyword>
<keyword evidence="3" id="KW-1185">Reference proteome</keyword>
<evidence type="ECO:0000256" key="1">
    <source>
        <dbReference type="SAM" id="Phobius"/>
    </source>
</evidence>
<protein>
    <recommendedName>
        <fullName evidence="4">Integral membrane protein</fullName>
    </recommendedName>
</protein>
<feature type="transmembrane region" description="Helical" evidence="1">
    <location>
        <begin position="85"/>
        <end position="106"/>
    </location>
</feature>
<evidence type="ECO:0000313" key="2">
    <source>
        <dbReference type="EMBL" id="MDM7883610.1"/>
    </source>
</evidence>
<feature type="transmembrane region" description="Helical" evidence="1">
    <location>
        <begin position="23"/>
        <end position="48"/>
    </location>
</feature>
<gene>
    <name evidence="2" type="ORF">QUG92_00670</name>
</gene>
<dbReference type="Proteomes" id="UP001237823">
    <property type="component" value="Unassembled WGS sequence"/>
</dbReference>
<evidence type="ECO:0008006" key="4">
    <source>
        <dbReference type="Google" id="ProtNLM"/>
    </source>
</evidence>